<protein>
    <submittedName>
        <fullName evidence="2">Galactose oxidase</fullName>
    </submittedName>
</protein>
<evidence type="ECO:0000313" key="2">
    <source>
        <dbReference type="EMBL" id="RMZ71091.1"/>
    </source>
</evidence>
<keyword evidence="3" id="KW-1185">Reference proteome</keyword>
<organism evidence="2 3">
    <name type="scientific">Pyrenophora seminiperda CCB06</name>
    <dbReference type="NCBI Taxonomy" id="1302712"/>
    <lineage>
        <taxon>Eukaryota</taxon>
        <taxon>Fungi</taxon>
        <taxon>Dikarya</taxon>
        <taxon>Ascomycota</taxon>
        <taxon>Pezizomycotina</taxon>
        <taxon>Dothideomycetes</taxon>
        <taxon>Pleosporomycetidae</taxon>
        <taxon>Pleosporales</taxon>
        <taxon>Pleosporineae</taxon>
        <taxon>Pleosporaceae</taxon>
        <taxon>Pyrenophora</taxon>
    </lineage>
</organism>
<proteinExistence type="predicted"/>
<dbReference type="Proteomes" id="UP000265663">
    <property type="component" value="Unassembled WGS sequence"/>
</dbReference>
<evidence type="ECO:0000256" key="1">
    <source>
        <dbReference type="SAM" id="SignalP"/>
    </source>
</evidence>
<keyword evidence="1" id="KW-0732">Signal</keyword>
<dbReference type="PANTHER" id="PTHR36578:SF1">
    <property type="entry name" value="APPLE DOMAIN-CONTAINING PROTEIN"/>
    <property type="match status" value="1"/>
</dbReference>
<dbReference type="AlphaFoldDB" id="A0A3M7M9A2"/>
<dbReference type="OrthoDB" id="271448at2759"/>
<gene>
    <name evidence="2" type="ORF">GMOD_00005593</name>
</gene>
<sequence>MKYLNFIPFIMIGVAAAAVPMFEDKCFRNNLTATAPMPYPNSLDGFKHSKLYQELGMNARKLPGYRTVAYNAKCGFVSRNNEPAMLSSYDPAGCASMCDSCNWCESFNISIQREPSADVTYDCHDPEAVAITKCILYSLPLTRQDCTYFYTNHGPSDNDFISVVRASNGT</sequence>
<accession>A0A3M7M9A2</accession>
<name>A0A3M7M9A2_9PLEO</name>
<feature type="chain" id="PRO_5018182235" evidence="1">
    <location>
        <begin position="18"/>
        <end position="170"/>
    </location>
</feature>
<dbReference type="PANTHER" id="PTHR36578">
    <property type="entry name" value="CHROMOSOME 15, WHOLE GENOME SHOTGUN SEQUENCE"/>
    <property type="match status" value="1"/>
</dbReference>
<evidence type="ECO:0000313" key="3">
    <source>
        <dbReference type="Proteomes" id="UP000265663"/>
    </source>
</evidence>
<dbReference type="EMBL" id="KE747826">
    <property type="protein sequence ID" value="RMZ71091.1"/>
    <property type="molecule type" value="Genomic_DNA"/>
</dbReference>
<feature type="signal peptide" evidence="1">
    <location>
        <begin position="1"/>
        <end position="17"/>
    </location>
</feature>
<reference evidence="2 3" key="1">
    <citation type="journal article" date="2014" name="PLoS ONE">
        <title>De novo Genome Assembly of the Fungal Plant Pathogen Pyrenophora semeniperda.</title>
        <authorList>
            <person name="Soliai M.M."/>
            <person name="Meyer S.E."/>
            <person name="Udall J.A."/>
            <person name="Elzinga D.E."/>
            <person name="Hermansen R.A."/>
            <person name="Bodily P.M."/>
            <person name="Hart A.A."/>
            <person name="Coleman C.E."/>
        </authorList>
    </citation>
    <scope>NUCLEOTIDE SEQUENCE [LARGE SCALE GENOMIC DNA]</scope>
    <source>
        <strain evidence="2 3">CCB06</strain>
        <tissue evidence="2">Mycelium</tissue>
    </source>
</reference>